<dbReference type="InterPro" id="IPR008979">
    <property type="entry name" value="Galactose-bd-like_sf"/>
</dbReference>
<dbReference type="Proteomes" id="UP001516472">
    <property type="component" value="Unassembled WGS sequence"/>
</dbReference>
<accession>A0ABR9PIW9</accession>
<dbReference type="InterPro" id="IPR010620">
    <property type="entry name" value="SBBP_repeat"/>
</dbReference>
<dbReference type="Gene3D" id="2.120.10.30">
    <property type="entry name" value="TolB, C-terminal domain"/>
    <property type="match status" value="1"/>
</dbReference>
<proteinExistence type="predicted"/>
<dbReference type="SUPFAM" id="SSF50965">
    <property type="entry name" value="Galactose oxidase, central domain"/>
    <property type="match status" value="1"/>
</dbReference>
<evidence type="ECO:0008006" key="4">
    <source>
        <dbReference type="Google" id="ProtNLM"/>
    </source>
</evidence>
<comment type="caution">
    <text evidence="2">The sequence shown here is derived from an EMBL/GenBank/DDBJ whole genome shotgun (WGS) entry which is preliminary data.</text>
</comment>
<dbReference type="PANTHER" id="PTHR35580:SF1">
    <property type="entry name" value="PHYTASE-LIKE DOMAIN-CONTAINING PROTEIN"/>
    <property type="match status" value="1"/>
</dbReference>
<name>A0ABR9PIW9_9BACT</name>
<evidence type="ECO:0000256" key="1">
    <source>
        <dbReference type="SAM" id="SignalP"/>
    </source>
</evidence>
<sequence>MKASSAVRSTLLASALVLSSLPGCQGADTPDGPQEALQSTSQALTCAIAVPAMTGPSTPAGAVTRSGVYSAAYEAWQAFDANSASLWISAVNQTPAWIAYQVPTGTAAIHRYALAFANGPSLVTRAPKNWTFQGWNGSSWVALDTRTNQTNWGGFERREFALAAPASYSQYRLFVTDDNDTRAGVVVISLNRLELISCVSDPITNPVAALWTRTSGAVGTPVRVHDLVGDPAGRSYITGFTTGGLDGEPLIGGMDAFLHARDWNGNRIWSHQLGAPGSVALGYGIATNRTWEEIYVGGFTDGSMDGTPKVGARDAFVTKYRYTGVRQWTRQQGASGATTEGYDVAVDTADNAFLVGTATAGLDGNAQTGPKDVFVTKYDAAGTKQWTRQMGAAGQNTMGRRAATDAAGNVYVSGWTYGGLDGNPLMGAQDLFVIKYNAAGTKQWTRQFGAAGNNAWLYGAATDAAGNLYLTGQSGGGLDGNPNPTTGGDAYLIKYDPSGNRLWTREFSSAHGIWASGIFIDDTGIYVSGGSPGDVGNLANTTLGKAHNYVAKFDTAGNRLWVVQQNPAVTAAGALAPVYSNGVNRDFNNRLYLGGYVEGNFDGNVLVGQYDAFVTKLAAP</sequence>
<feature type="chain" id="PRO_5045165346" description="F5/8 type C domain-containing protein" evidence="1">
    <location>
        <begin position="27"/>
        <end position="620"/>
    </location>
</feature>
<organism evidence="2 3">
    <name type="scientific">Corallococcus soli</name>
    <dbReference type="NCBI Taxonomy" id="2710757"/>
    <lineage>
        <taxon>Bacteria</taxon>
        <taxon>Pseudomonadati</taxon>
        <taxon>Myxococcota</taxon>
        <taxon>Myxococcia</taxon>
        <taxon>Myxococcales</taxon>
        <taxon>Cystobacterineae</taxon>
        <taxon>Myxococcaceae</taxon>
        <taxon>Corallococcus</taxon>
    </lineage>
</organism>
<dbReference type="Pfam" id="PF06739">
    <property type="entry name" value="SBBP"/>
    <property type="match status" value="3"/>
</dbReference>
<dbReference type="EMBL" id="JAAIYO010000001">
    <property type="protein sequence ID" value="MBE4747854.1"/>
    <property type="molecule type" value="Genomic_DNA"/>
</dbReference>
<dbReference type="PANTHER" id="PTHR35580">
    <property type="entry name" value="CELL SURFACE GLYCOPROTEIN (S-LAYER PROTEIN)-LIKE PROTEIN"/>
    <property type="match status" value="1"/>
</dbReference>
<dbReference type="RefSeq" id="WP_193347207.1">
    <property type="nucleotide sequence ID" value="NZ_CBCSIP010000003.1"/>
</dbReference>
<reference evidence="2 3" key="1">
    <citation type="submission" date="2020-02" db="EMBL/GenBank/DDBJ databases">
        <authorList>
            <person name="Babadi Z.K."/>
            <person name="Risdian C."/>
            <person name="Ebrahimipour G.H."/>
            <person name="Wink J."/>
        </authorList>
    </citation>
    <scope>NUCLEOTIDE SEQUENCE [LARGE SCALE GENOMIC DNA]</scope>
    <source>
        <strain evidence="2 3">ZKHCc1 1396</strain>
    </source>
</reference>
<protein>
    <recommendedName>
        <fullName evidence="4">F5/8 type C domain-containing protein</fullName>
    </recommendedName>
</protein>
<dbReference type="InterPro" id="IPR011043">
    <property type="entry name" value="Gal_Oxase/kelch_b-propeller"/>
</dbReference>
<dbReference type="InterPro" id="IPR011042">
    <property type="entry name" value="6-blade_b-propeller_TolB-like"/>
</dbReference>
<keyword evidence="1" id="KW-0732">Signal</keyword>
<keyword evidence="3" id="KW-1185">Reference proteome</keyword>
<dbReference type="SUPFAM" id="SSF49785">
    <property type="entry name" value="Galactose-binding domain-like"/>
    <property type="match status" value="1"/>
</dbReference>
<gene>
    <name evidence="2" type="ORF">G4177_06630</name>
</gene>
<dbReference type="InterPro" id="IPR052918">
    <property type="entry name" value="Motility_Chemotaxis_Reg"/>
</dbReference>
<feature type="signal peptide" evidence="1">
    <location>
        <begin position="1"/>
        <end position="26"/>
    </location>
</feature>
<dbReference type="Gene3D" id="2.60.120.260">
    <property type="entry name" value="Galactose-binding domain-like"/>
    <property type="match status" value="1"/>
</dbReference>
<evidence type="ECO:0000313" key="2">
    <source>
        <dbReference type="EMBL" id="MBE4747854.1"/>
    </source>
</evidence>
<evidence type="ECO:0000313" key="3">
    <source>
        <dbReference type="Proteomes" id="UP001516472"/>
    </source>
</evidence>